<evidence type="ECO:0000259" key="2">
    <source>
        <dbReference type="Pfam" id="PF06970"/>
    </source>
</evidence>
<organism evidence="3 4">
    <name type="scientific">Fusobacterium varium ATCC 27725</name>
    <dbReference type="NCBI Taxonomy" id="469618"/>
    <lineage>
        <taxon>Bacteria</taxon>
        <taxon>Fusobacteriati</taxon>
        <taxon>Fusobacteriota</taxon>
        <taxon>Fusobacteriia</taxon>
        <taxon>Fusobacteriales</taxon>
        <taxon>Fusobacteriaceae</taxon>
        <taxon>Fusobacterium</taxon>
    </lineage>
</organism>
<accession>A0ABM6U605</accession>
<evidence type="ECO:0000313" key="3">
    <source>
        <dbReference type="EMBL" id="AVQ31752.1"/>
    </source>
</evidence>
<dbReference type="InterPro" id="IPR010724">
    <property type="entry name" value="RepA_N"/>
</dbReference>
<dbReference type="RefSeq" id="WP_005948099.1">
    <property type="nucleotide sequence ID" value="NZ_CP028103.1"/>
</dbReference>
<evidence type="ECO:0000256" key="1">
    <source>
        <dbReference type="SAM" id="Coils"/>
    </source>
</evidence>
<keyword evidence="1" id="KW-0175">Coiled coil</keyword>
<dbReference type="EMBL" id="CP028103">
    <property type="protein sequence ID" value="AVQ31752.1"/>
    <property type="molecule type" value="Genomic_DNA"/>
</dbReference>
<sequence length="349" mass="40491">MRSIKVNDLDSMLYYQVPKWLMDLLIEGKISIGAFKTYVLMYERTRLSARNNWIDKKGEVYIKYSYDELMEDLKCNSKTTVSNNIKDLEKVDLIDKVRCFSSSSIYYLRVRSTEDCTSTESCTDRSTEDCTTISTEVCTNSSTENLYASKNNYNKNNLERTTTNLESKNKIEEIPEKENSSSSLEILEKEKIRQIKSTLQMHGISIGTCKNIMDLVYSKHIDLERIKTVLTIAPAKNWNEGAIYKALKENWVIEEKAYNTGKTKAEKKAKEAIESNLKNKEQRDRAIEEKENLKKVFEALTEQEKRCIEQEALKLAIEKYGNNIAQVMARTETLYIVLKKYLERKKKVG</sequence>
<dbReference type="Proteomes" id="UP000241238">
    <property type="component" value="Chromosome"/>
</dbReference>
<proteinExistence type="predicted"/>
<protein>
    <submittedName>
        <fullName evidence="3">Replication initiation protein</fullName>
    </submittedName>
</protein>
<gene>
    <name evidence="3" type="ORF">C4N18_11205</name>
</gene>
<feature type="domain" description="Replication initiator A N-terminal" evidence="2">
    <location>
        <begin position="13"/>
        <end position="81"/>
    </location>
</feature>
<name>A0ABM6U605_FUSVA</name>
<feature type="coiled-coil region" evidence="1">
    <location>
        <begin position="263"/>
        <end position="303"/>
    </location>
</feature>
<dbReference type="GeneID" id="77468560"/>
<dbReference type="Pfam" id="PF06970">
    <property type="entry name" value="RepA_N"/>
    <property type="match status" value="1"/>
</dbReference>
<reference evidence="4" key="1">
    <citation type="journal article" date="2018" name="MSphere">
        <title>Fusobacterium Genomics Using MinION and Illumina Sequencing Enables Genome Completion and Correction.</title>
        <authorList>
            <person name="Todd S.M."/>
            <person name="Settlage R.E."/>
            <person name="Lahmers K.K."/>
            <person name="Slade D.J."/>
        </authorList>
    </citation>
    <scope>NUCLEOTIDE SEQUENCE [LARGE SCALE GENOMIC DNA]</scope>
    <source>
        <strain evidence="4">ATCC 27725</strain>
    </source>
</reference>
<evidence type="ECO:0000313" key="4">
    <source>
        <dbReference type="Proteomes" id="UP000241238"/>
    </source>
</evidence>
<keyword evidence="4" id="KW-1185">Reference proteome</keyword>